<proteinExistence type="predicted"/>
<feature type="coiled-coil region" evidence="1">
    <location>
        <begin position="103"/>
        <end position="130"/>
    </location>
</feature>
<dbReference type="EMBL" id="JAKOGI010001030">
    <property type="protein sequence ID" value="KAJ8428295.1"/>
    <property type="molecule type" value="Genomic_DNA"/>
</dbReference>
<keyword evidence="1" id="KW-0175">Coiled coil</keyword>
<protein>
    <submittedName>
        <fullName evidence="2">Uncharacterized protein</fullName>
    </submittedName>
</protein>
<organism evidence="2 3">
    <name type="scientific">Carnegiea gigantea</name>
    <dbReference type="NCBI Taxonomy" id="171969"/>
    <lineage>
        <taxon>Eukaryota</taxon>
        <taxon>Viridiplantae</taxon>
        <taxon>Streptophyta</taxon>
        <taxon>Embryophyta</taxon>
        <taxon>Tracheophyta</taxon>
        <taxon>Spermatophyta</taxon>
        <taxon>Magnoliopsida</taxon>
        <taxon>eudicotyledons</taxon>
        <taxon>Gunneridae</taxon>
        <taxon>Pentapetalae</taxon>
        <taxon>Caryophyllales</taxon>
        <taxon>Cactineae</taxon>
        <taxon>Cactaceae</taxon>
        <taxon>Cactoideae</taxon>
        <taxon>Echinocereeae</taxon>
        <taxon>Carnegiea</taxon>
    </lineage>
</organism>
<gene>
    <name evidence="2" type="ORF">Cgig2_027427</name>
</gene>
<dbReference type="Proteomes" id="UP001153076">
    <property type="component" value="Unassembled WGS sequence"/>
</dbReference>
<dbReference type="OrthoDB" id="765404at2759"/>
<evidence type="ECO:0000313" key="3">
    <source>
        <dbReference type="Proteomes" id="UP001153076"/>
    </source>
</evidence>
<comment type="caution">
    <text evidence="2">The sequence shown here is derived from an EMBL/GenBank/DDBJ whole genome shotgun (WGS) entry which is preliminary data.</text>
</comment>
<dbReference type="AlphaFoldDB" id="A0A9Q1H066"/>
<reference evidence="2" key="1">
    <citation type="submission" date="2022-04" db="EMBL/GenBank/DDBJ databases">
        <title>Carnegiea gigantea Genome sequencing and assembly v2.</title>
        <authorList>
            <person name="Copetti D."/>
            <person name="Sanderson M.J."/>
            <person name="Burquez A."/>
            <person name="Wojciechowski M.F."/>
        </authorList>
    </citation>
    <scope>NUCLEOTIDE SEQUENCE</scope>
    <source>
        <strain evidence="2">SGP5-SGP5p</strain>
        <tissue evidence="2">Aerial part</tissue>
    </source>
</reference>
<accession>A0A9Q1H066</accession>
<name>A0A9Q1H066_9CARY</name>
<sequence length="201" mass="22567">MGVWERISTAIDFVKQNTPDVTPVTGACRKGYDVGRAATNQVDSAVRAKARDFHEYFSDDQVRANVARIATNFSKNGALYLARYYGGGPVIDVVRQSLRDEKVDSQKGSIQELEARVAKLEKELNALKTVGQVRIPSSSMPSKAGNNPDFNTNLNERPEDLLQIFMVKEFIRRRLLDDLIVPGTGSRRKEKPVSSFDRQYE</sequence>
<keyword evidence="3" id="KW-1185">Reference proteome</keyword>
<evidence type="ECO:0000313" key="2">
    <source>
        <dbReference type="EMBL" id="KAJ8428295.1"/>
    </source>
</evidence>
<evidence type="ECO:0000256" key="1">
    <source>
        <dbReference type="SAM" id="Coils"/>
    </source>
</evidence>